<evidence type="ECO:0000313" key="7">
    <source>
        <dbReference type="EMBL" id="TVY54961.1"/>
    </source>
</evidence>
<proteinExistence type="inferred from homology"/>
<evidence type="ECO:0000313" key="8">
    <source>
        <dbReference type="Proteomes" id="UP000469558"/>
    </source>
</evidence>
<dbReference type="GO" id="GO:0005634">
    <property type="term" value="C:nucleus"/>
    <property type="evidence" value="ECO:0007669"/>
    <property type="project" value="UniProtKB-SubCell"/>
</dbReference>
<reference evidence="7 8" key="1">
    <citation type="submission" date="2018-05" db="EMBL/GenBank/DDBJ databases">
        <title>Genome sequencing and assembly of the regulated plant pathogen Lachnellula willkommii and related sister species for the development of diagnostic species identification markers.</title>
        <authorList>
            <person name="Giroux E."/>
            <person name="Bilodeau G."/>
        </authorList>
    </citation>
    <scope>NUCLEOTIDE SEQUENCE [LARGE SCALE GENOMIC DNA]</scope>
    <source>
        <strain evidence="7 8">CBS 268.59</strain>
    </source>
</reference>
<keyword evidence="8" id="KW-1185">Reference proteome</keyword>
<organism evidence="7 8">
    <name type="scientific">Lachnellula suecica</name>
    <dbReference type="NCBI Taxonomy" id="602035"/>
    <lineage>
        <taxon>Eukaryota</taxon>
        <taxon>Fungi</taxon>
        <taxon>Dikarya</taxon>
        <taxon>Ascomycota</taxon>
        <taxon>Pezizomycotina</taxon>
        <taxon>Leotiomycetes</taxon>
        <taxon>Helotiales</taxon>
        <taxon>Lachnaceae</taxon>
        <taxon>Lachnellula</taxon>
    </lineage>
</organism>
<evidence type="ECO:0000256" key="4">
    <source>
        <dbReference type="ARBA" id="ARBA00022490"/>
    </source>
</evidence>
<keyword evidence="5" id="KW-0539">Nucleus</keyword>
<comment type="subcellular location">
    <subcellularLocation>
        <location evidence="2">Cytoplasm</location>
    </subcellularLocation>
    <subcellularLocation>
        <location evidence="1">Nucleus</location>
    </subcellularLocation>
</comment>
<dbReference type="Pfam" id="PF08591">
    <property type="entry name" value="RNR_inhib"/>
    <property type="match status" value="1"/>
</dbReference>
<evidence type="ECO:0000256" key="1">
    <source>
        <dbReference type="ARBA" id="ARBA00004123"/>
    </source>
</evidence>
<feature type="region of interest" description="Disordered" evidence="6">
    <location>
        <begin position="1"/>
        <end position="46"/>
    </location>
</feature>
<dbReference type="InterPro" id="IPR013900">
    <property type="entry name" value="RNR_inhibitor"/>
</dbReference>
<protein>
    <submittedName>
        <fullName evidence="7">Uncharacterized protein</fullName>
    </submittedName>
</protein>
<comment type="similarity">
    <text evidence="3">Belongs to the DIF1/spd1 family.</text>
</comment>
<feature type="region of interest" description="Disordered" evidence="6">
    <location>
        <begin position="114"/>
        <end position="140"/>
    </location>
</feature>
<feature type="compositionally biased region" description="Polar residues" evidence="6">
    <location>
        <begin position="10"/>
        <end position="46"/>
    </location>
</feature>
<dbReference type="Proteomes" id="UP000469558">
    <property type="component" value="Unassembled WGS sequence"/>
</dbReference>
<dbReference type="GO" id="GO:0005737">
    <property type="term" value="C:cytoplasm"/>
    <property type="evidence" value="ECO:0007669"/>
    <property type="project" value="UniProtKB-SubCell"/>
</dbReference>
<dbReference type="PANTHER" id="PTHR28081">
    <property type="entry name" value="DAMAGE-REGULATED IMPORT FACILITATOR 1-RELATED"/>
    <property type="match status" value="1"/>
</dbReference>
<gene>
    <name evidence="7" type="ORF">LSUE1_G009130</name>
</gene>
<feature type="region of interest" description="Disordered" evidence="6">
    <location>
        <begin position="72"/>
        <end position="95"/>
    </location>
</feature>
<evidence type="ECO:0000256" key="2">
    <source>
        <dbReference type="ARBA" id="ARBA00004496"/>
    </source>
</evidence>
<evidence type="ECO:0000256" key="3">
    <source>
        <dbReference type="ARBA" id="ARBA00005459"/>
    </source>
</evidence>
<name>A0A8T9BSN0_9HELO</name>
<comment type="caution">
    <text evidence="7">The sequence shown here is derived from an EMBL/GenBank/DDBJ whole genome shotgun (WGS) entry which is preliminary data.</text>
</comment>
<dbReference type="OrthoDB" id="4072855at2759"/>
<dbReference type="PANTHER" id="PTHR28081:SF1">
    <property type="entry name" value="DAMAGE-REGULATED IMPORT FACILITATOR 1"/>
    <property type="match status" value="1"/>
</dbReference>
<dbReference type="EMBL" id="QGMK01002973">
    <property type="protein sequence ID" value="TVY54961.1"/>
    <property type="molecule type" value="Genomic_DNA"/>
</dbReference>
<dbReference type="GO" id="GO:0008104">
    <property type="term" value="P:intracellular protein localization"/>
    <property type="evidence" value="ECO:0007669"/>
    <property type="project" value="TreeGrafter"/>
</dbReference>
<evidence type="ECO:0000256" key="5">
    <source>
        <dbReference type="ARBA" id="ARBA00023242"/>
    </source>
</evidence>
<evidence type="ECO:0000256" key="6">
    <source>
        <dbReference type="SAM" id="MobiDB-lite"/>
    </source>
</evidence>
<keyword evidence="4" id="KW-0963">Cytoplasm</keyword>
<dbReference type="AlphaFoldDB" id="A0A8T9BSN0"/>
<sequence>MPHQSKRPYTGSQPSITSYFSPSLPGSITATSQQPHEPPTSVQSNLLSVGMRVRKSVPEGYKVGAYSAFTLFSDNTSPPASPASKGTRGRPRARELTPWCGVLKVGGLGQQQWGIYAPGQQDDEEDDCPVLSQGSDSPGG</sequence>
<dbReference type="GO" id="GO:1990846">
    <property type="term" value="F:ribonucleoside-diphosphate reductase inhibitor activity"/>
    <property type="evidence" value="ECO:0007669"/>
    <property type="project" value="TreeGrafter"/>
</dbReference>
<accession>A0A8T9BSN0</accession>